<feature type="compositionally biased region" description="Polar residues" evidence="1">
    <location>
        <begin position="559"/>
        <end position="573"/>
    </location>
</feature>
<feature type="compositionally biased region" description="Basic residues" evidence="1">
    <location>
        <begin position="480"/>
        <end position="498"/>
    </location>
</feature>
<sequence>MENDRPIVNKNEIENSGEETLYITAIEPPQGEITIRLEQDRKRKITIISECEPAEKQSVRTPRRRRDSSNLRRRTLVNNAVRCQSQSESLSRSRSRSRGRSRDRSTSTRSLSRSRSSRPSKSRSKSKSRSRARCHSRARSRSRRPRFSLVPAQKRNQQLQIERKNSDPEFRLPTHLCNKSVIGTKVPKITPEWLQLPSPLFILTEQQVIGASEKKTVQFVTKILLTSKKLTLDDRRKLYAEMIEAEFVGTSRSSSDLRESDPEEEFQCKIYYSDKGVYIHTVQNVRKIRSGKTTSVSEQKAYSNICKTKVVGMKGTSVDGWLNVSCEESVNVSNQLYTRSEQFKIGLKNCNVVGKVLISSYKSTFDPTKTTHFDEVIKFDKENIGILVLHKASADMRHMWDHKMGSFGEEQCEYRELQFAFDDGPQSSIATVNNMTTATSSAVSSAPTSSVPSTASSSASGSSIDSLNSSTRSSSMTASRSRRRHKRQKQVKKSPSKTKKPEVSVLPKSAEKDRVAQEPLKLVAPENHHDSTLTNATFYKTNPQATSTPKSPGTSKSTLLQTNAKPKTTPNRSIRSRGHSANRVLAALVSTDPKANENEVDLDNSLSKSRPSVSKNLSLVIKPESENPRISTSSMVSKNSNTTVSTASDLRTARSSPSQTDSYRSLISPQGTRRIKETKVTREVREEKGKPAEISEKKEETVKEEKVKLRGRSKSPATPTRKAQFRKPSDQSFVELKTGECRKTTHQLQVTPIKVDVAPIVGGASPSQRKHQEVVQLEMLIDKKHFTLNMNFDIIAEKRPEVEVLGFSFAGKKLWEKSSEWLISSADTSSQTKTIACQASSLDTQ</sequence>
<feature type="compositionally biased region" description="Polar residues" evidence="1">
    <location>
        <begin position="628"/>
        <end position="671"/>
    </location>
</feature>
<evidence type="ECO:0000256" key="1">
    <source>
        <dbReference type="SAM" id="MobiDB-lite"/>
    </source>
</evidence>
<feature type="compositionally biased region" description="Low complexity" evidence="1">
    <location>
        <begin position="442"/>
        <end position="479"/>
    </location>
</feature>
<protein>
    <submittedName>
        <fullName evidence="2">Uncharacterized protein</fullName>
    </submittedName>
</protein>
<feature type="compositionally biased region" description="Low complexity" evidence="1">
    <location>
        <begin position="82"/>
        <end position="92"/>
    </location>
</feature>
<feature type="compositionally biased region" description="Low complexity" evidence="1">
    <location>
        <begin position="546"/>
        <end position="558"/>
    </location>
</feature>
<feature type="compositionally biased region" description="Basic residues" evidence="1">
    <location>
        <begin position="115"/>
        <end position="146"/>
    </location>
</feature>
<organism evidence="2 3">
    <name type="scientific">Caenorhabditis japonica</name>
    <dbReference type="NCBI Taxonomy" id="281687"/>
    <lineage>
        <taxon>Eukaryota</taxon>
        <taxon>Metazoa</taxon>
        <taxon>Ecdysozoa</taxon>
        <taxon>Nematoda</taxon>
        <taxon>Chromadorea</taxon>
        <taxon>Rhabditida</taxon>
        <taxon>Rhabditina</taxon>
        <taxon>Rhabditomorpha</taxon>
        <taxon>Rhabditoidea</taxon>
        <taxon>Rhabditidae</taxon>
        <taxon>Peloderinae</taxon>
        <taxon>Caenorhabditis</taxon>
    </lineage>
</organism>
<feature type="compositionally biased region" description="Polar residues" evidence="1">
    <location>
        <begin position="532"/>
        <end position="545"/>
    </location>
</feature>
<feature type="region of interest" description="Disordered" evidence="1">
    <location>
        <begin position="54"/>
        <end position="167"/>
    </location>
</feature>
<feature type="compositionally biased region" description="Polar residues" evidence="1">
    <location>
        <begin position="604"/>
        <end position="617"/>
    </location>
</feature>
<feature type="compositionally biased region" description="Basic and acidic residues" evidence="1">
    <location>
        <begin position="674"/>
        <end position="708"/>
    </location>
</feature>
<feature type="compositionally biased region" description="Basic residues" evidence="1">
    <location>
        <begin position="61"/>
        <end position="75"/>
    </location>
</feature>
<dbReference type="EnsemblMetazoa" id="CJA13147.1">
    <property type="protein sequence ID" value="CJA13147.1"/>
    <property type="gene ID" value="WBGene00132351"/>
</dbReference>
<feature type="region of interest" description="Disordered" evidence="1">
    <location>
        <begin position="442"/>
        <end position="729"/>
    </location>
</feature>
<evidence type="ECO:0000313" key="2">
    <source>
        <dbReference type="EnsemblMetazoa" id="CJA13147.1"/>
    </source>
</evidence>
<accession>A0A8R1DVE4</accession>
<dbReference type="AlphaFoldDB" id="A0A8R1DVE4"/>
<name>A0A8R1DVE4_CAEJA</name>
<evidence type="ECO:0000313" key="3">
    <source>
        <dbReference type="Proteomes" id="UP000005237"/>
    </source>
</evidence>
<keyword evidence="3" id="KW-1185">Reference proteome</keyword>
<reference evidence="3" key="1">
    <citation type="submission" date="2010-08" db="EMBL/GenBank/DDBJ databases">
        <authorList>
            <consortium name="Caenorhabditis japonica Sequencing Consortium"/>
            <person name="Wilson R.K."/>
        </authorList>
    </citation>
    <scope>NUCLEOTIDE SEQUENCE [LARGE SCALE GENOMIC DNA]</scope>
    <source>
        <strain evidence="3">DF5081</strain>
    </source>
</reference>
<proteinExistence type="predicted"/>
<reference evidence="2" key="2">
    <citation type="submission" date="2022-06" db="UniProtKB">
        <authorList>
            <consortium name="EnsemblMetazoa"/>
        </authorList>
    </citation>
    <scope>IDENTIFICATION</scope>
    <source>
        <strain evidence="2">DF5081</strain>
    </source>
</reference>
<dbReference type="Proteomes" id="UP000005237">
    <property type="component" value="Unassembled WGS sequence"/>
</dbReference>